<dbReference type="InterPro" id="IPR027417">
    <property type="entry name" value="P-loop_NTPase"/>
</dbReference>
<gene>
    <name evidence="11" type="ORF">RM574_01115</name>
</gene>
<dbReference type="InterPro" id="IPR054712">
    <property type="entry name" value="Cas3-like_dom"/>
</dbReference>
<dbReference type="Pfam" id="PF18019">
    <property type="entry name" value="Cas3_HD"/>
    <property type="match status" value="1"/>
</dbReference>
<keyword evidence="4" id="KW-0479">Metal-binding</keyword>
<evidence type="ECO:0000313" key="12">
    <source>
        <dbReference type="Proteomes" id="UP001183607"/>
    </source>
</evidence>
<dbReference type="NCBIfam" id="TIGR01587">
    <property type="entry name" value="cas3_core"/>
    <property type="match status" value="1"/>
</dbReference>
<keyword evidence="8" id="KW-0067">ATP-binding</keyword>
<dbReference type="Proteomes" id="UP001183607">
    <property type="component" value="Unassembled WGS sequence"/>
</dbReference>
<dbReference type="GO" id="GO:0004386">
    <property type="term" value="F:helicase activity"/>
    <property type="evidence" value="ECO:0007669"/>
    <property type="project" value="UniProtKB-KW"/>
</dbReference>
<evidence type="ECO:0000256" key="1">
    <source>
        <dbReference type="ARBA" id="ARBA00006847"/>
    </source>
</evidence>
<comment type="caution">
    <text evidence="11">The sequence shown here is derived from an EMBL/GenBank/DDBJ whole genome shotgun (WGS) entry which is preliminary data.</text>
</comment>
<evidence type="ECO:0000256" key="7">
    <source>
        <dbReference type="ARBA" id="ARBA00022806"/>
    </source>
</evidence>
<dbReference type="NCBIfam" id="TIGR01596">
    <property type="entry name" value="cas3_HD"/>
    <property type="match status" value="1"/>
</dbReference>
<organism evidence="11 12">
    <name type="scientific">Streptomyces evansiae</name>
    <dbReference type="NCBI Taxonomy" id="3075535"/>
    <lineage>
        <taxon>Bacteria</taxon>
        <taxon>Bacillati</taxon>
        <taxon>Actinomycetota</taxon>
        <taxon>Actinomycetes</taxon>
        <taxon>Kitasatosporales</taxon>
        <taxon>Streptomycetaceae</taxon>
        <taxon>Streptomyces</taxon>
    </lineage>
</organism>
<name>A0ABD5DXW8_9ACTN</name>
<evidence type="ECO:0000256" key="2">
    <source>
        <dbReference type="ARBA" id="ARBA00009046"/>
    </source>
</evidence>
<dbReference type="SMART" id="SM00487">
    <property type="entry name" value="DEXDc"/>
    <property type="match status" value="1"/>
</dbReference>
<dbReference type="Gene3D" id="1.10.3210.30">
    <property type="match status" value="1"/>
</dbReference>
<dbReference type="AlphaFoldDB" id="A0ABD5DXW8"/>
<dbReference type="GO" id="GO:0016787">
    <property type="term" value="F:hydrolase activity"/>
    <property type="evidence" value="ECO:0007669"/>
    <property type="project" value="UniProtKB-KW"/>
</dbReference>
<accession>A0ABD5DXW8</accession>
<evidence type="ECO:0000256" key="4">
    <source>
        <dbReference type="ARBA" id="ARBA00022723"/>
    </source>
</evidence>
<comment type="similarity">
    <text evidence="2">In the central section; belongs to the CRISPR-associated helicase Cas3 family.</text>
</comment>
<dbReference type="SUPFAM" id="SSF52540">
    <property type="entry name" value="P-loop containing nucleoside triphosphate hydrolases"/>
    <property type="match status" value="1"/>
</dbReference>
<evidence type="ECO:0000313" key="11">
    <source>
        <dbReference type="EMBL" id="MDT0414076.1"/>
    </source>
</evidence>
<evidence type="ECO:0000256" key="3">
    <source>
        <dbReference type="ARBA" id="ARBA00022722"/>
    </source>
</evidence>
<dbReference type="PROSITE" id="PS51643">
    <property type="entry name" value="HD_CAS3"/>
    <property type="match status" value="1"/>
</dbReference>
<dbReference type="RefSeq" id="WP_093854979.1">
    <property type="nucleotide sequence ID" value="NZ_JAVRER010000001.1"/>
</dbReference>
<protein>
    <submittedName>
        <fullName evidence="11">CRISPR-associated helicase/endonuclease Cas3</fullName>
    </submittedName>
</protein>
<dbReference type="GO" id="GO:0046872">
    <property type="term" value="F:metal ion binding"/>
    <property type="evidence" value="ECO:0007669"/>
    <property type="project" value="UniProtKB-KW"/>
</dbReference>
<reference evidence="12" key="1">
    <citation type="submission" date="2023-07" db="EMBL/GenBank/DDBJ databases">
        <title>30 novel species of actinomycetes from the DSMZ collection.</title>
        <authorList>
            <person name="Nouioui I."/>
        </authorList>
    </citation>
    <scope>NUCLEOTIDE SEQUENCE [LARGE SCALE GENOMIC DNA]</scope>
    <source>
        <strain evidence="12">DSM 41982</strain>
    </source>
</reference>
<dbReference type="CDD" id="cd17930">
    <property type="entry name" value="DEXHc_cas3"/>
    <property type="match status" value="1"/>
</dbReference>
<evidence type="ECO:0000256" key="5">
    <source>
        <dbReference type="ARBA" id="ARBA00022741"/>
    </source>
</evidence>
<dbReference type="InterPro" id="IPR006483">
    <property type="entry name" value="CRISPR-assoc_Cas3_HD"/>
</dbReference>
<dbReference type="InterPro" id="IPR038257">
    <property type="entry name" value="CRISPR-assoc_Cas3_HD_sf"/>
</dbReference>
<keyword evidence="9" id="KW-0051">Antiviral defense</keyword>
<keyword evidence="3" id="KW-0540">Nuclease</keyword>
<evidence type="ECO:0000259" key="10">
    <source>
        <dbReference type="PROSITE" id="PS51643"/>
    </source>
</evidence>
<dbReference type="InterPro" id="IPR014001">
    <property type="entry name" value="Helicase_ATP-bd"/>
</dbReference>
<dbReference type="InterPro" id="IPR006474">
    <property type="entry name" value="Helicase_Cas3_CRISPR-ass_core"/>
</dbReference>
<feature type="domain" description="HD Cas3-type" evidence="10">
    <location>
        <begin position="23"/>
        <end position="228"/>
    </location>
</feature>
<evidence type="ECO:0000256" key="6">
    <source>
        <dbReference type="ARBA" id="ARBA00022801"/>
    </source>
</evidence>
<dbReference type="GO" id="GO:0051607">
    <property type="term" value="P:defense response to virus"/>
    <property type="evidence" value="ECO:0007669"/>
    <property type="project" value="UniProtKB-KW"/>
</dbReference>
<keyword evidence="7" id="KW-0347">Helicase</keyword>
<dbReference type="Gene3D" id="3.40.50.300">
    <property type="entry name" value="P-loop containing nucleotide triphosphate hydrolases"/>
    <property type="match status" value="2"/>
</dbReference>
<keyword evidence="5" id="KW-0547">Nucleotide-binding</keyword>
<proteinExistence type="inferred from homology"/>
<dbReference type="CDD" id="cd09641">
    <property type="entry name" value="Cas3''_I"/>
    <property type="match status" value="1"/>
</dbReference>
<dbReference type="EMBL" id="JAVRER010000001">
    <property type="protein sequence ID" value="MDT0414076.1"/>
    <property type="molecule type" value="Genomic_DNA"/>
</dbReference>
<dbReference type="Pfam" id="PF22590">
    <property type="entry name" value="Cas3-like_C_2"/>
    <property type="match status" value="1"/>
</dbReference>
<dbReference type="GO" id="GO:0004518">
    <property type="term" value="F:nuclease activity"/>
    <property type="evidence" value="ECO:0007669"/>
    <property type="project" value="UniProtKB-KW"/>
</dbReference>
<dbReference type="GO" id="GO:0005524">
    <property type="term" value="F:ATP binding"/>
    <property type="evidence" value="ECO:0007669"/>
    <property type="project" value="UniProtKB-KW"/>
</dbReference>
<evidence type="ECO:0000256" key="9">
    <source>
        <dbReference type="ARBA" id="ARBA00023118"/>
    </source>
</evidence>
<sequence length="987" mass="106196">MARAATDSAVCVLDVRLWGKESGLRWPYPVICHLLDVAAVFGVLWDTLMDPSLREEVARELGVEVGEARAVLAFWAGLHDLGKISPPFQAQVPESFRPVAADERYGAAVGAEELREFRHEAATHWALTLLLAEEGYPTAPSQLKSLAHQVAQFLGGHHGRFGAVVPKREAARGPEYRPGLGERGWDEQRRLHFRALRRVVGATAVPVGRLSAVTAVRLHGLVVLADWLASSTDWIEGLKPADGWVGTDEELDEHFVRAVAAAPKAVSEARLGRAEFPRGVAFEEIFPFQPNALQRDVAETLPGLVGERGSGLVLVTAPTGDGKTEAALFAASVLGRAAGARGLYFALPTMATADAMFSRVAGFADRAMYGERALLLLHGSSWLSTVMDEDGARSAAPDTWLVEASAVSRPGAVRRAAAALVPRTGIRAGRATAVEADAWLRGGRLRGFAAPLGAGTIDQALTAVLPVRYNVLRLFGLSDKVLIVDEAHAYGPWMQTLMVRLLEWLGALRAPVVLLSATLTGRTATSLVDAYRRGAGFVEPSAVEPAHPGWLFVSAGTGEVTAARPVATSRSRTLDLSVHRVPWDVGDDAPVPRPGGRRATLRSALRLVAEEGGTALVCCTTVAEAQRTYRDLVAAYPELAREEGGIRLLHSRFPGLLRQEITAECETAYGKPEAGVRARPRPASILVATQIVEQSLDFDFDLVVSDLAPLALLLQRAGRGRRHARGSEGRPGWAVREDAPPLVVLEPVDASGVTDPPRSWGSVYDHGLLIRTAVLLAGRGGAGIAIPEDVQELVDAVYAGDFTDHLEQAGRGEAAEVLRLDRLDQRREGERITEEQVAAMTGICSPGRVRGDFSKMSEGSVQVTADLLATRLGADSGRVLLEFTDEDGGVFLDEEGRLPMKDWTGASLQVARKVVARTIPVPASWLPPAEERRPLPQGWDKQPHLRDVVLLPVTRARTDEGGRCPRWIGQVGSLSIQFSRATGLERV</sequence>
<keyword evidence="6" id="KW-0378">Hydrolase</keyword>
<comment type="similarity">
    <text evidence="1">In the N-terminal section; belongs to the CRISPR-associated nuclease Cas3-HD family.</text>
</comment>
<evidence type="ECO:0000256" key="8">
    <source>
        <dbReference type="ARBA" id="ARBA00022840"/>
    </source>
</evidence>